<proteinExistence type="predicted"/>
<organism evidence="1 2">
    <name type="scientific">Sphenostylis stenocarpa</name>
    <dbReference type="NCBI Taxonomy" id="92480"/>
    <lineage>
        <taxon>Eukaryota</taxon>
        <taxon>Viridiplantae</taxon>
        <taxon>Streptophyta</taxon>
        <taxon>Embryophyta</taxon>
        <taxon>Tracheophyta</taxon>
        <taxon>Spermatophyta</taxon>
        <taxon>Magnoliopsida</taxon>
        <taxon>eudicotyledons</taxon>
        <taxon>Gunneridae</taxon>
        <taxon>Pentapetalae</taxon>
        <taxon>rosids</taxon>
        <taxon>fabids</taxon>
        <taxon>Fabales</taxon>
        <taxon>Fabaceae</taxon>
        <taxon>Papilionoideae</taxon>
        <taxon>50 kb inversion clade</taxon>
        <taxon>NPAAA clade</taxon>
        <taxon>indigoferoid/millettioid clade</taxon>
        <taxon>Phaseoleae</taxon>
        <taxon>Sphenostylis</taxon>
    </lineage>
</organism>
<dbReference type="Gene3D" id="1.25.40.10">
    <property type="entry name" value="Tetratricopeptide repeat domain"/>
    <property type="match status" value="1"/>
</dbReference>
<evidence type="ECO:0000313" key="1">
    <source>
        <dbReference type="EMBL" id="CAJ1975201.1"/>
    </source>
</evidence>
<protein>
    <recommendedName>
        <fullName evidence="3">Pentatricopeptide repeat-containing protein</fullName>
    </recommendedName>
</protein>
<dbReference type="Proteomes" id="UP001189624">
    <property type="component" value="Chromosome 9"/>
</dbReference>
<reference evidence="1" key="1">
    <citation type="submission" date="2023-10" db="EMBL/GenBank/DDBJ databases">
        <authorList>
            <person name="Domelevo Entfellner J.-B."/>
        </authorList>
    </citation>
    <scope>NUCLEOTIDE SEQUENCE</scope>
</reference>
<sequence>MSSGSPTVPKTQMCTFTHHSLIDGFVSFGSYANAVNLFGQMVRGRVSADSYAVTAVLKACVLQRALRSGREPLSEHGMLEFGHLNAKAKTSSAWHYNSKSGCVPT</sequence>
<name>A0AA86VR34_9FABA</name>
<dbReference type="AlphaFoldDB" id="A0AA86VR34"/>
<evidence type="ECO:0008006" key="3">
    <source>
        <dbReference type="Google" id="ProtNLM"/>
    </source>
</evidence>
<dbReference type="Gramene" id="rna-AYBTSS11_LOCUS27305">
    <property type="protein sequence ID" value="CAJ1975201.1"/>
    <property type="gene ID" value="gene-AYBTSS11_LOCUS27305"/>
</dbReference>
<dbReference type="EMBL" id="OY731406">
    <property type="protein sequence ID" value="CAJ1975201.1"/>
    <property type="molecule type" value="Genomic_DNA"/>
</dbReference>
<accession>A0AA86VR34</accession>
<gene>
    <name evidence="1" type="ORF">AYBTSS11_LOCUS27305</name>
</gene>
<evidence type="ECO:0000313" key="2">
    <source>
        <dbReference type="Proteomes" id="UP001189624"/>
    </source>
</evidence>
<dbReference type="InterPro" id="IPR011990">
    <property type="entry name" value="TPR-like_helical_dom_sf"/>
</dbReference>
<keyword evidence="2" id="KW-1185">Reference proteome</keyword>